<organism evidence="2">
    <name type="scientific">uncultured Microcoleus sp</name>
    <dbReference type="NCBI Taxonomy" id="259945"/>
    <lineage>
        <taxon>Bacteria</taxon>
        <taxon>Bacillati</taxon>
        <taxon>Cyanobacteriota</taxon>
        <taxon>Cyanophyceae</taxon>
        <taxon>Oscillatoriophycideae</taxon>
        <taxon>Oscillatoriales</taxon>
        <taxon>Microcoleaceae</taxon>
        <taxon>Microcoleus</taxon>
        <taxon>environmental samples</taxon>
    </lineage>
</organism>
<dbReference type="AlphaFoldDB" id="A0A6J4MEN8"/>
<evidence type="ECO:0000256" key="1">
    <source>
        <dbReference type="SAM" id="MobiDB-lite"/>
    </source>
</evidence>
<reference evidence="2" key="1">
    <citation type="submission" date="2020-02" db="EMBL/GenBank/DDBJ databases">
        <authorList>
            <person name="Meier V. D."/>
        </authorList>
    </citation>
    <scope>NUCLEOTIDE SEQUENCE</scope>
    <source>
        <strain evidence="2">AVDCRST_MAG84</strain>
    </source>
</reference>
<sequence>MRSPWEQQGSITSASKSSRIVRSRVYKDEALVSAALAGLPALLASLESFRE</sequence>
<feature type="region of interest" description="Disordered" evidence="1">
    <location>
        <begin position="1"/>
        <end position="20"/>
    </location>
</feature>
<name>A0A6J4MEN8_9CYAN</name>
<accession>A0A6J4MEN8</accession>
<feature type="compositionally biased region" description="Polar residues" evidence="1">
    <location>
        <begin position="1"/>
        <end position="18"/>
    </location>
</feature>
<protein>
    <submittedName>
        <fullName evidence="2">Uncharacterized protein</fullName>
    </submittedName>
</protein>
<dbReference type="EMBL" id="CADCTZ010000629">
    <property type="protein sequence ID" value="CAA9357700.1"/>
    <property type="molecule type" value="Genomic_DNA"/>
</dbReference>
<evidence type="ECO:0000313" key="2">
    <source>
        <dbReference type="EMBL" id="CAA9357700.1"/>
    </source>
</evidence>
<gene>
    <name evidence="2" type="ORF">AVDCRST_MAG84-3242</name>
</gene>
<proteinExistence type="predicted"/>